<reference evidence="2 3" key="1">
    <citation type="submission" date="2020-08" db="EMBL/GenBank/DDBJ databases">
        <title>Genomic Encyclopedia of Type Strains, Phase IV (KMG-IV): sequencing the most valuable type-strain genomes for metagenomic binning, comparative biology and taxonomic classification.</title>
        <authorList>
            <person name="Goeker M."/>
        </authorList>
    </citation>
    <scope>NUCLEOTIDE SEQUENCE [LARGE SCALE GENOMIC DNA]</scope>
    <source>
        <strain evidence="2 3">DSM 29781</strain>
    </source>
</reference>
<organism evidence="2 3">
    <name type="scientific">Quisquiliibacterium transsilvanicum</name>
    <dbReference type="NCBI Taxonomy" id="1549638"/>
    <lineage>
        <taxon>Bacteria</taxon>
        <taxon>Pseudomonadati</taxon>
        <taxon>Pseudomonadota</taxon>
        <taxon>Betaproteobacteria</taxon>
        <taxon>Burkholderiales</taxon>
        <taxon>Burkholderiaceae</taxon>
        <taxon>Quisquiliibacterium</taxon>
    </lineage>
</organism>
<feature type="signal peptide" evidence="1">
    <location>
        <begin position="1"/>
        <end position="21"/>
    </location>
</feature>
<accession>A0A7W8HFS1</accession>
<gene>
    <name evidence="2" type="ORF">HNQ70_001296</name>
</gene>
<protein>
    <recommendedName>
        <fullName evidence="4">DUF4124 domain-containing protein</fullName>
    </recommendedName>
</protein>
<sequence>MKNAQLAFTALLLLWSAATLSSPLVQQWRGTGVDADKVFCKYGDGQTVVVSGNQNCPLSN</sequence>
<evidence type="ECO:0008006" key="4">
    <source>
        <dbReference type="Google" id="ProtNLM"/>
    </source>
</evidence>
<dbReference type="RefSeq" id="WP_183965424.1">
    <property type="nucleotide sequence ID" value="NZ_BAABEW010000017.1"/>
</dbReference>
<dbReference type="AlphaFoldDB" id="A0A7W8HFS1"/>
<name>A0A7W8HFS1_9BURK</name>
<keyword evidence="3" id="KW-1185">Reference proteome</keyword>
<evidence type="ECO:0000313" key="2">
    <source>
        <dbReference type="EMBL" id="MBB5271292.1"/>
    </source>
</evidence>
<feature type="chain" id="PRO_5030947098" description="DUF4124 domain-containing protein" evidence="1">
    <location>
        <begin position="22"/>
        <end position="60"/>
    </location>
</feature>
<evidence type="ECO:0000256" key="1">
    <source>
        <dbReference type="SAM" id="SignalP"/>
    </source>
</evidence>
<dbReference type="Proteomes" id="UP000532440">
    <property type="component" value="Unassembled WGS sequence"/>
</dbReference>
<dbReference type="EMBL" id="JACHGB010000002">
    <property type="protein sequence ID" value="MBB5271292.1"/>
    <property type="molecule type" value="Genomic_DNA"/>
</dbReference>
<comment type="caution">
    <text evidence="2">The sequence shown here is derived from an EMBL/GenBank/DDBJ whole genome shotgun (WGS) entry which is preliminary data.</text>
</comment>
<proteinExistence type="predicted"/>
<keyword evidence="1" id="KW-0732">Signal</keyword>
<evidence type="ECO:0000313" key="3">
    <source>
        <dbReference type="Proteomes" id="UP000532440"/>
    </source>
</evidence>